<gene>
    <name evidence="4" type="ORF">C7450_10923</name>
</gene>
<dbReference type="InterPro" id="IPR036390">
    <property type="entry name" value="WH_DNA-bd_sf"/>
</dbReference>
<organism evidence="4 5">
    <name type="scientific">Chelatococcus asaccharovorans</name>
    <dbReference type="NCBI Taxonomy" id="28210"/>
    <lineage>
        <taxon>Bacteria</taxon>
        <taxon>Pseudomonadati</taxon>
        <taxon>Pseudomonadota</taxon>
        <taxon>Alphaproteobacteria</taxon>
        <taxon>Hyphomicrobiales</taxon>
        <taxon>Chelatococcaceae</taxon>
        <taxon>Chelatococcus</taxon>
    </lineage>
</organism>
<evidence type="ECO:0000256" key="1">
    <source>
        <dbReference type="ARBA" id="ARBA00004418"/>
    </source>
</evidence>
<sequence length="567" mass="63723">MTEDRTLVQPNAYEIARVISFIARIRDRFQLIMPFGESEAQWRMVSYLIQRFIEGRPVTITELIQVSSLPYATAHRRIGELIDQGLFERQGRGGKRFDIVPSARLIRDFFAYAREIKAELTKIYVGAAGGDADDYFFGGEHQALALNEQQTRIVKSISGVEQARFLFHDDYYFQSIRHVWSDFRQRIGSFGNFSLLNLDDLHEELIENAARQTSKYDIVSLNGPWVAEFASRGALVDLGPLVEANATMAPSFHPQVWDLGHWRQRPFGLPSYATAQIMAARRDVFERHALKLPTTFEDVLRCGKALHDPAAGRFGIAWNGQEGIDIAHTFMFILGCCGAPIVDLAQVRGNFEKEELNGRKIRALIDSYAAVEALEYMRELLAISPPNVLNASWRESLDLFLHGRAAMTYTWSVHATRFEMDIDSVVKRRVSYVAPPAGKRGRSMSPLGGFVFAVPSNLPDGRKEMALRTMAWMSSADSARAKDGLPLSPLFSLNGDLGAQVNFPVYNLVKSLAQKRLLNVWQRPAIPKYVRIETILGQEVHRILSGSKSINEGLADANARIRATDEA</sequence>
<comment type="similarity">
    <text evidence="2">Belongs to the bacterial solute-binding protein 1 family.</text>
</comment>
<keyword evidence="3" id="KW-0574">Periplasm</keyword>
<dbReference type="OrthoDB" id="9770625at2"/>
<dbReference type="Proteomes" id="UP000248021">
    <property type="component" value="Unassembled WGS sequence"/>
</dbReference>
<evidence type="ECO:0000313" key="5">
    <source>
        <dbReference type="Proteomes" id="UP000248021"/>
    </source>
</evidence>
<evidence type="ECO:0000256" key="2">
    <source>
        <dbReference type="ARBA" id="ARBA00008520"/>
    </source>
</evidence>
<dbReference type="SUPFAM" id="SSF53850">
    <property type="entry name" value="Periplasmic binding protein-like II"/>
    <property type="match status" value="1"/>
</dbReference>
<dbReference type="Gene3D" id="3.40.190.10">
    <property type="entry name" value="Periplasmic binding protein-like II"/>
    <property type="match status" value="2"/>
</dbReference>
<comment type="caution">
    <text evidence="4">The sequence shown here is derived from an EMBL/GenBank/DDBJ whole genome shotgun (WGS) entry which is preliminary data.</text>
</comment>
<accession>A0A2V3U209</accession>
<protein>
    <submittedName>
        <fullName evidence="4">Carbohydrate ABC transporter substrate-binding protein (CUT1 family)</fullName>
    </submittedName>
</protein>
<dbReference type="InterPro" id="IPR006059">
    <property type="entry name" value="SBP"/>
</dbReference>
<dbReference type="GO" id="GO:0042597">
    <property type="term" value="C:periplasmic space"/>
    <property type="evidence" value="ECO:0007669"/>
    <property type="project" value="UniProtKB-SubCell"/>
</dbReference>
<comment type="subcellular location">
    <subcellularLocation>
        <location evidence="1">Periplasm</location>
    </subcellularLocation>
</comment>
<dbReference type="AlphaFoldDB" id="A0A2V3U209"/>
<evidence type="ECO:0000313" key="4">
    <source>
        <dbReference type="EMBL" id="PXW55616.1"/>
    </source>
</evidence>
<proteinExistence type="inferred from homology"/>
<reference evidence="4 5" key="1">
    <citation type="submission" date="2018-05" db="EMBL/GenBank/DDBJ databases">
        <title>Genomic Encyclopedia of Type Strains, Phase IV (KMG-IV): sequencing the most valuable type-strain genomes for metagenomic binning, comparative biology and taxonomic classification.</title>
        <authorList>
            <person name="Goeker M."/>
        </authorList>
    </citation>
    <scope>NUCLEOTIDE SEQUENCE [LARGE SCALE GENOMIC DNA]</scope>
    <source>
        <strain evidence="4 5">DSM 6462</strain>
    </source>
</reference>
<dbReference type="PANTHER" id="PTHR43649">
    <property type="entry name" value="ARABINOSE-BINDING PROTEIN-RELATED"/>
    <property type="match status" value="1"/>
</dbReference>
<dbReference type="EMBL" id="QJJK01000009">
    <property type="protein sequence ID" value="PXW55616.1"/>
    <property type="molecule type" value="Genomic_DNA"/>
</dbReference>
<dbReference type="PANTHER" id="PTHR43649:SF12">
    <property type="entry name" value="DIACETYLCHITOBIOSE BINDING PROTEIN DASA"/>
    <property type="match status" value="1"/>
</dbReference>
<keyword evidence="5" id="KW-1185">Reference proteome</keyword>
<dbReference type="InterPro" id="IPR050490">
    <property type="entry name" value="Bact_solute-bd_prot1"/>
</dbReference>
<dbReference type="Pfam" id="PF01547">
    <property type="entry name" value="SBP_bac_1"/>
    <property type="match status" value="1"/>
</dbReference>
<evidence type="ECO:0000256" key="3">
    <source>
        <dbReference type="ARBA" id="ARBA00022764"/>
    </source>
</evidence>
<name>A0A2V3U209_9HYPH</name>
<dbReference type="SUPFAM" id="SSF46785">
    <property type="entry name" value="Winged helix' DNA-binding domain"/>
    <property type="match status" value="1"/>
</dbReference>